<keyword evidence="1" id="KW-0645">Protease</keyword>
<dbReference type="CDD" id="cd01301">
    <property type="entry name" value="rDP_like"/>
    <property type="match status" value="1"/>
</dbReference>
<protein>
    <submittedName>
        <fullName evidence="1 2">Peptidase</fullName>
        <ecNumber evidence="1">3.4.13.19</ecNumber>
    </submittedName>
</protein>
<keyword evidence="1" id="KW-0224">Dipeptidase</keyword>
<reference evidence="1" key="3">
    <citation type="submission" date="2023-07" db="EMBL/GenBank/DDBJ databases">
        <title>The extreme plant-growth-promoting properties of Pantoea phytobeneficialis PF55 revealed by functional and genomic analysis.</title>
        <authorList>
            <person name="Nascimento F.X."/>
            <person name="Marcio R.J."/>
        </authorList>
    </citation>
    <scope>NUCLEOTIDE SEQUENCE</scope>
    <source>
        <strain evidence="1">PF55</strain>
    </source>
</reference>
<gene>
    <name evidence="2" type="ORF">CTZ24_09455</name>
    <name evidence="1" type="ORF">Q3404_05665</name>
</gene>
<dbReference type="EMBL" id="JAUOOM010000004">
    <property type="protein sequence ID" value="MDO6406060.1"/>
    <property type="molecule type" value="Genomic_DNA"/>
</dbReference>
<dbReference type="EC" id="3.4.13.19" evidence="1"/>
<reference evidence="3" key="1">
    <citation type="submission" date="2017-11" db="EMBL/GenBank/DDBJ databases">
        <title>Genome sequence of Pantoea sp. MSR2.</title>
        <authorList>
            <person name="Nascimento F.X."/>
        </authorList>
    </citation>
    <scope>NUCLEOTIDE SEQUENCE [LARGE SCALE GENOMIC DNA]</scope>
    <source>
        <strain evidence="3">MSR2</strain>
    </source>
</reference>
<dbReference type="Proteomes" id="UP000424872">
    <property type="component" value="Chromosome"/>
</dbReference>
<evidence type="ECO:0000313" key="1">
    <source>
        <dbReference type="EMBL" id="MDO6406060.1"/>
    </source>
</evidence>
<reference evidence="2" key="2">
    <citation type="journal article" date="2020" name="Environ. Microbiol.">
        <title>The extreme plant-growth-promoting properties of Pantoea phytobeneficialis MSR2 revealed by functional and genomic analysis.</title>
        <authorList>
            <person name="Nascimento F.X."/>
            <person name="Hernandez A.G."/>
            <person name="Glick B.R."/>
            <person name="Rossi M.J."/>
        </authorList>
    </citation>
    <scope>NUCLEOTIDE SEQUENCE</scope>
    <source>
        <strain evidence="2">MSR2</strain>
    </source>
</reference>
<name>A0AAP9KR40_9GAMM</name>
<keyword evidence="1" id="KW-0378">Hydrolase</keyword>
<dbReference type="Proteomes" id="UP001171299">
    <property type="component" value="Unassembled WGS sequence"/>
</dbReference>
<dbReference type="EMBL" id="CP024636">
    <property type="protein sequence ID" value="QGR08711.1"/>
    <property type="molecule type" value="Genomic_DNA"/>
</dbReference>
<organism evidence="2 3">
    <name type="scientific">Pantoea phytobeneficialis</name>
    <dbReference type="NCBI Taxonomy" id="2052056"/>
    <lineage>
        <taxon>Bacteria</taxon>
        <taxon>Pseudomonadati</taxon>
        <taxon>Pseudomonadota</taxon>
        <taxon>Gammaproteobacteria</taxon>
        <taxon>Enterobacterales</taxon>
        <taxon>Erwiniaceae</taxon>
        <taxon>Pantoea</taxon>
    </lineage>
</organism>
<dbReference type="InterPro" id="IPR008257">
    <property type="entry name" value="Pept_M19"/>
</dbReference>
<dbReference type="PROSITE" id="PS00869">
    <property type="entry name" value="RENAL_DIPEPTIDASE_1"/>
    <property type="match status" value="1"/>
</dbReference>
<evidence type="ECO:0000313" key="2">
    <source>
        <dbReference type="EMBL" id="QGR08711.1"/>
    </source>
</evidence>
<dbReference type="PANTHER" id="PTHR10443:SF12">
    <property type="entry name" value="DIPEPTIDASE"/>
    <property type="match status" value="1"/>
</dbReference>
<evidence type="ECO:0000313" key="3">
    <source>
        <dbReference type="Proteomes" id="UP000424872"/>
    </source>
</evidence>
<sequence>MSLPTFDGHNDLLLNLWLHHRDNPAEVFFSGIANGHLDYPRMQQGGFAGGLFALFVPPQRYIEQVAPQRAQERVAPLEILWQQLAILKTLVAESQGRARLCLNTADIAACRAEGVLAMVAHIEGADGFDGEGDALTAFYQAGVRSIGPFWNLPNRFGAGVTGNFPGSPDSGPGLTSAGEALIVAANRHRMLIDVSHMNEKAFWDTARLSTAPLVATHSNAHALCPQPRNLTDAQLRAIRDSGGIVGVNFGNAFLRPDGKRDSDTPLIEIGKHIDHLMEIMGSDHVGFGSDFDGISTPDALKDVSGLPRIFTLLREIGYDQPLLEQLAWGNWQRVLKQIWRE</sequence>
<dbReference type="AlphaFoldDB" id="A0AAP9KR40"/>
<dbReference type="InterPro" id="IPR000180">
    <property type="entry name" value="Dipep_AS"/>
</dbReference>
<accession>A0AAP9KR40</accession>
<dbReference type="GO" id="GO:0070573">
    <property type="term" value="F:metallodipeptidase activity"/>
    <property type="evidence" value="ECO:0007669"/>
    <property type="project" value="InterPro"/>
</dbReference>
<dbReference type="PANTHER" id="PTHR10443">
    <property type="entry name" value="MICROSOMAL DIPEPTIDASE"/>
    <property type="match status" value="1"/>
</dbReference>
<dbReference type="KEGG" id="ppho:CTZ24_09455"/>
<dbReference type="SUPFAM" id="SSF51556">
    <property type="entry name" value="Metallo-dependent hydrolases"/>
    <property type="match status" value="1"/>
</dbReference>
<dbReference type="RefSeq" id="WP_208725389.1">
    <property type="nucleotide sequence ID" value="NZ_CP024636.1"/>
</dbReference>
<evidence type="ECO:0000313" key="4">
    <source>
        <dbReference type="Proteomes" id="UP001171299"/>
    </source>
</evidence>
<keyword evidence="4" id="KW-1185">Reference proteome</keyword>
<dbReference type="GO" id="GO:0006508">
    <property type="term" value="P:proteolysis"/>
    <property type="evidence" value="ECO:0007669"/>
    <property type="project" value="InterPro"/>
</dbReference>
<dbReference type="PROSITE" id="PS51365">
    <property type="entry name" value="RENAL_DIPEPTIDASE_2"/>
    <property type="match status" value="1"/>
</dbReference>
<dbReference type="Gene3D" id="3.20.20.140">
    <property type="entry name" value="Metal-dependent hydrolases"/>
    <property type="match status" value="1"/>
</dbReference>
<proteinExistence type="predicted"/>
<dbReference type="InterPro" id="IPR032466">
    <property type="entry name" value="Metal_Hydrolase"/>
</dbReference>
<dbReference type="Pfam" id="PF01244">
    <property type="entry name" value="Peptidase_M19"/>
    <property type="match status" value="1"/>
</dbReference>